<dbReference type="PANTHER" id="PTHR13794:SF58">
    <property type="entry name" value="MITOCHONDRIAL ENOLASE SUPERFAMILY MEMBER 1"/>
    <property type="match status" value="1"/>
</dbReference>
<dbReference type="PANTHER" id="PTHR13794">
    <property type="entry name" value="ENOLASE SUPERFAMILY, MANDELATE RACEMASE"/>
    <property type="match status" value="1"/>
</dbReference>
<dbReference type="InterPro" id="IPR018110">
    <property type="entry name" value="Mandel_Rmase/mucon_lact_enz_CS"/>
</dbReference>
<keyword evidence="2" id="KW-0479">Metal-binding</keyword>
<dbReference type="InterPro" id="IPR046945">
    <property type="entry name" value="RHMD-like"/>
</dbReference>
<evidence type="ECO:0000313" key="5">
    <source>
        <dbReference type="EMBL" id="HIX65173.1"/>
    </source>
</evidence>
<dbReference type="SFLD" id="SFLDG00179">
    <property type="entry name" value="mandelate_racemase"/>
    <property type="match status" value="1"/>
</dbReference>
<evidence type="ECO:0000256" key="1">
    <source>
        <dbReference type="ARBA" id="ARBA00001946"/>
    </source>
</evidence>
<dbReference type="GO" id="GO:0016052">
    <property type="term" value="P:carbohydrate catabolic process"/>
    <property type="evidence" value="ECO:0007669"/>
    <property type="project" value="TreeGrafter"/>
</dbReference>
<dbReference type="AlphaFoldDB" id="A0A9D2B6Y1"/>
<dbReference type="GO" id="GO:0009063">
    <property type="term" value="P:amino acid catabolic process"/>
    <property type="evidence" value="ECO:0007669"/>
    <property type="project" value="InterPro"/>
</dbReference>
<name>A0A9D2B6Y1_9FIRM</name>
<dbReference type="Proteomes" id="UP000886800">
    <property type="component" value="Unassembled WGS sequence"/>
</dbReference>
<dbReference type="Gene3D" id="3.20.20.120">
    <property type="entry name" value="Enolase-like C-terminal domain"/>
    <property type="match status" value="1"/>
</dbReference>
<evidence type="ECO:0000313" key="6">
    <source>
        <dbReference type="Proteomes" id="UP000886800"/>
    </source>
</evidence>
<dbReference type="InterPro" id="IPR013342">
    <property type="entry name" value="Mandelate_racemase_C"/>
</dbReference>
<dbReference type="CDD" id="cd03316">
    <property type="entry name" value="MR_like"/>
    <property type="match status" value="1"/>
</dbReference>
<evidence type="ECO:0000259" key="4">
    <source>
        <dbReference type="SMART" id="SM00922"/>
    </source>
</evidence>
<comment type="cofactor">
    <cofactor evidence="1">
        <name>Mg(2+)</name>
        <dbReference type="ChEBI" id="CHEBI:18420"/>
    </cofactor>
</comment>
<evidence type="ECO:0000256" key="3">
    <source>
        <dbReference type="ARBA" id="ARBA00022842"/>
    </source>
</evidence>
<dbReference type="InterPro" id="IPR029065">
    <property type="entry name" value="Enolase_C-like"/>
</dbReference>
<reference evidence="5" key="1">
    <citation type="journal article" date="2021" name="PeerJ">
        <title>Extensive microbial diversity within the chicken gut microbiome revealed by metagenomics and culture.</title>
        <authorList>
            <person name="Gilroy R."/>
            <person name="Ravi A."/>
            <person name="Getino M."/>
            <person name="Pursley I."/>
            <person name="Horton D.L."/>
            <person name="Alikhan N.F."/>
            <person name="Baker D."/>
            <person name="Gharbi K."/>
            <person name="Hall N."/>
            <person name="Watson M."/>
            <person name="Adriaenssens E.M."/>
            <person name="Foster-Nyarko E."/>
            <person name="Jarju S."/>
            <person name="Secka A."/>
            <person name="Antonio M."/>
            <person name="Oren A."/>
            <person name="Chaudhuri R.R."/>
            <person name="La Ragione R."/>
            <person name="Hildebrand F."/>
            <person name="Pallen M.J."/>
        </authorList>
    </citation>
    <scope>NUCLEOTIDE SEQUENCE</scope>
    <source>
        <strain evidence="5">CHK188-5543</strain>
    </source>
</reference>
<dbReference type="Gene3D" id="3.30.390.10">
    <property type="entry name" value="Enolase-like, N-terminal domain"/>
    <property type="match status" value="1"/>
</dbReference>
<protein>
    <submittedName>
        <fullName evidence="5">Mandelate racemase/muconate lactonizing enzyme family protein</fullName>
    </submittedName>
</protein>
<dbReference type="SUPFAM" id="SSF54826">
    <property type="entry name" value="Enolase N-terminal domain-like"/>
    <property type="match status" value="1"/>
</dbReference>
<evidence type="ECO:0000256" key="2">
    <source>
        <dbReference type="ARBA" id="ARBA00022723"/>
    </source>
</evidence>
<dbReference type="InterPro" id="IPR036849">
    <property type="entry name" value="Enolase-like_C_sf"/>
</dbReference>
<dbReference type="SUPFAM" id="SSF51604">
    <property type="entry name" value="Enolase C-terminal domain-like"/>
    <property type="match status" value="1"/>
</dbReference>
<reference evidence="5" key="2">
    <citation type="submission" date="2021-04" db="EMBL/GenBank/DDBJ databases">
        <authorList>
            <person name="Gilroy R."/>
        </authorList>
    </citation>
    <scope>NUCLEOTIDE SEQUENCE</scope>
    <source>
        <strain evidence="5">CHK188-5543</strain>
    </source>
</reference>
<accession>A0A9D2B6Y1</accession>
<dbReference type="Pfam" id="PF13378">
    <property type="entry name" value="MR_MLE_C"/>
    <property type="match status" value="1"/>
</dbReference>
<keyword evidence="3" id="KW-0460">Magnesium</keyword>
<gene>
    <name evidence="5" type="ORF">H9736_02885</name>
</gene>
<feature type="domain" description="Mandelate racemase/muconate lactonizing enzyme C-terminal" evidence="4">
    <location>
        <begin position="149"/>
        <end position="245"/>
    </location>
</feature>
<dbReference type="GO" id="GO:0016836">
    <property type="term" value="F:hydro-lyase activity"/>
    <property type="evidence" value="ECO:0007669"/>
    <property type="project" value="TreeGrafter"/>
</dbReference>
<dbReference type="SMART" id="SM00922">
    <property type="entry name" value="MR_MLE"/>
    <property type="match status" value="1"/>
</dbReference>
<dbReference type="InterPro" id="IPR029017">
    <property type="entry name" value="Enolase-like_N"/>
</dbReference>
<dbReference type="InterPro" id="IPR013341">
    <property type="entry name" value="Mandelate_racemase_N_dom"/>
</dbReference>
<organism evidence="5 6">
    <name type="scientific">Candidatus Anaerotruncus excrementipullorum</name>
    <dbReference type="NCBI Taxonomy" id="2838465"/>
    <lineage>
        <taxon>Bacteria</taxon>
        <taxon>Bacillati</taxon>
        <taxon>Bacillota</taxon>
        <taxon>Clostridia</taxon>
        <taxon>Eubacteriales</taxon>
        <taxon>Oscillospiraceae</taxon>
        <taxon>Anaerotruncus</taxon>
    </lineage>
</organism>
<sequence length="381" mass="42440">MKIVDIKTYPLCAMAKRPTYYSQDWIDRRMSLLVEILTDEGISGWGEGFCSGQHPKILQAMVEHAFRERLIGKNPFDNDVIYETLYNTTRAYGQGGVATIAISAIDVALWDIKGKALGLPIYQLLGGTYRKQVTPYASGPTRAPGEVYPQKAVEQALSYVEKGFRGIKFKTGFGVKEDVALIHAVREAVGPEIRLMVDANCAYDVAKAKRILLDAQGDDLYWFEEPISPEHRSGYAELKNLTKTYLAAGECEYSKIHYKDWLEARALDVLQPDLCVMGGFTEGKKVLALAQAYMVQVVPHMWGTGVGLAAGLQFLANIPPMPLALFPDEPMMEYDLSDHPFRDDLIGWAVRYEDGVIKIPDGPGLGVQVDRSVVERLLIRD</sequence>
<dbReference type="GO" id="GO:0000287">
    <property type="term" value="F:magnesium ion binding"/>
    <property type="evidence" value="ECO:0007669"/>
    <property type="project" value="TreeGrafter"/>
</dbReference>
<proteinExistence type="predicted"/>
<dbReference type="SFLD" id="SFLDS00001">
    <property type="entry name" value="Enolase"/>
    <property type="match status" value="1"/>
</dbReference>
<dbReference type="EMBL" id="DXES01000060">
    <property type="protein sequence ID" value="HIX65173.1"/>
    <property type="molecule type" value="Genomic_DNA"/>
</dbReference>
<dbReference type="PROSITE" id="PS00908">
    <property type="entry name" value="MR_MLE_1"/>
    <property type="match status" value="1"/>
</dbReference>
<comment type="caution">
    <text evidence="5">The sequence shown here is derived from an EMBL/GenBank/DDBJ whole genome shotgun (WGS) entry which is preliminary data.</text>
</comment>
<dbReference type="Pfam" id="PF02746">
    <property type="entry name" value="MR_MLE_N"/>
    <property type="match status" value="1"/>
</dbReference>